<reference evidence="1" key="1">
    <citation type="submission" date="2018-02" db="EMBL/GenBank/DDBJ databases">
        <authorList>
            <person name="Cohen D.B."/>
            <person name="Kent A.D."/>
        </authorList>
    </citation>
    <scope>NUCLEOTIDE SEQUENCE</scope>
</reference>
<dbReference type="EMBL" id="OIVN01005692">
    <property type="protein sequence ID" value="SPD23649.1"/>
    <property type="molecule type" value="Genomic_DNA"/>
</dbReference>
<organism evidence="1">
    <name type="scientific">Fagus sylvatica</name>
    <name type="common">Beechnut</name>
    <dbReference type="NCBI Taxonomy" id="28930"/>
    <lineage>
        <taxon>Eukaryota</taxon>
        <taxon>Viridiplantae</taxon>
        <taxon>Streptophyta</taxon>
        <taxon>Embryophyta</taxon>
        <taxon>Tracheophyta</taxon>
        <taxon>Spermatophyta</taxon>
        <taxon>Magnoliopsida</taxon>
        <taxon>eudicotyledons</taxon>
        <taxon>Gunneridae</taxon>
        <taxon>Pentapetalae</taxon>
        <taxon>rosids</taxon>
        <taxon>fabids</taxon>
        <taxon>Fagales</taxon>
        <taxon>Fagaceae</taxon>
        <taxon>Fagus</taxon>
    </lineage>
</organism>
<gene>
    <name evidence="1" type="ORF">FSB_LOCUS51531</name>
</gene>
<dbReference type="AlphaFoldDB" id="A0A2N9IHW1"/>
<sequence>MVSPALESHSPAFRKLYRFQELKAFDDSKAGVKGLVDASIAKLPRIFVRPPEEVLAGDPIPTKIPSSQFRSSPQHTAYDVVAVCRGGSSLRHGIGEKLEEMLEAARAIEGRISRKIASALQSSSTIQGFEKN</sequence>
<evidence type="ECO:0000313" key="1">
    <source>
        <dbReference type="EMBL" id="SPD23649.1"/>
    </source>
</evidence>
<protein>
    <submittedName>
        <fullName evidence="1">Uncharacterized protein</fullName>
    </submittedName>
</protein>
<proteinExistence type="predicted"/>
<accession>A0A2N9IHW1</accession>
<name>A0A2N9IHW1_FAGSY</name>